<proteinExistence type="predicted"/>
<organism evidence="2 3">
    <name type="scientific">Aspergillus oryzae (strain 3.042)</name>
    <name type="common">Yellow koji mold</name>
    <dbReference type="NCBI Taxonomy" id="1160506"/>
    <lineage>
        <taxon>Eukaryota</taxon>
        <taxon>Fungi</taxon>
        <taxon>Dikarya</taxon>
        <taxon>Ascomycota</taxon>
        <taxon>Pezizomycotina</taxon>
        <taxon>Eurotiomycetes</taxon>
        <taxon>Eurotiomycetidae</taxon>
        <taxon>Eurotiales</taxon>
        <taxon>Aspergillaceae</taxon>
        <taxon>Aspergillus</taxon>
        <taxon>Aspergillus subgen. Circumdati</taxon>
    </lineage>
</organism>
<evidence type="ECO:0000313" key="2">
    <source>
        <dbReference type="EMBL" id="EIT74788.1"/>
    </source>
</evidence>
<reference evidence="2 3" key="1">
    <citation type="journal article" date="2012" name="Eukaryot. Cell">
        <title>Draft genome sequence of Aspergillus oryzae strain 3.042.</title>
        <authorList>
            <person name="Zhao G."/>
            <person name="Yao Y."/>
            <person name="Qi W."/>
            <person name="Wang C."/>
            <person name="Hou L."/>
            <person name="Zeng B."/>
            <person name="Cao X."/>
        </authorList>
    </citation>
    <scope>NUCLEOTIDE SEQUENCE [LARGE SCALE GENOMIC DNA]</scope>
    <source>
        <strain evidence="2 3">3.042</strain>
    </source>
</reference>
<name>I8TLM4_ASPO3</name>
<feature type="compositionally biased region" description="Acidic residues" evidence="1">
    <location>
        <begin position="142"/>
        <end position="157"/>
    </location>
</feature>
<evidence type="ECO:0000256" key="1">
    <source>
        <dbReference type="SAM" id="MobiDB-lite"/>
    </source>
</evidence>
<sequence>MIYRSICTKAGPCLRMSMFTPVVHDCVGNNQGHLVTQPIASKHGAYGTGKGLGRKNPYKIVTQRLHSVLRKTLESAPWEKFHHPSIEAYIEEAEEDWWYNKLCDEELEVIDIRTLNGLVKGAMGILEGAVRMDLHRDGVGSTDEEDRDEAGGTDDQH</sequence>
<dbReference type="AlphaFoldDB" id="I8TLM4"/>
<accession>I8TLM4</accession>
<gene>
    <name evidence="2" type="ORF">Ao3042_08625</name>
</gene>
<dbReference type="HOGENOM" id="CLU_1389941_0_0_1"/>
<reference evidence="3" key="2">
    <citation type="submission" date="2012-06" db="EMBL/GenBank/DDBJ databases">
        <title>Comparative genomic analyses of Aspergillus oryzae 3.042 and A. oryzae RIB40 for soy-sauce fermentation.</title>
        <authorList>
            <person name="Zhao G."/>
            <person name="Hou L."/>
            <person name="Wang C."/>
            <person name="Cao X."/>
        </authorList>
    </citation>
    <scope>NUCLEOTIDE SEQUENCE [LARGE SCALE GENOMIC DNA]</scope>
    <source>
        <strain evidence="3">3.042</strain>
    </source>
</reference>
<dbReference type="EMBL" id="AKHY01000183">
    <property type="protein sequence ID" value="EIT74788.1"/>
    <property type="molecule type" value="Genomic_DNA"/>
</dbReference>
<evidence type="ECO:0000313" key="3">
    <source>
        <dbReference type="Proteomes" id="UP000002812"/>
    </source>
</evidence>
<comment type="caution">
    <text evidence="2">The sequence shown here is derived from an EMBL/GenBank/DDBJ whole genome shotgun (WGS) entry which is preliminary data.</text>
</comment>
<dbReference type="Proteomes" id="UP000002812">
    <property type="component" value="Unassembled WGS sequence"/>
</dbReference>
<protein>
    <submittedName>
        <fullName evidence="2">Uncharacterized protein</fullName>
    </submittedName>
</protein>
<feature type="region of interest" description="Disordered" evidence="1">
    <location>
        <begin position="137"/>
        <end position="157"/>
    </location>
</feature>